<keyword evidence="5" id="KW-0998">Cell outer membrane</keyword>
<name>A0A9D2CLM3_9BACE</name>
<evidence type="ECO:0000256" key="4">
    <source>
        <dbReference type="ARBA" id="ARBA00023136"/>
    </source>
</evidence>
<dbReference type="InterPro" id="IPR012944">
    <property type="entry name" value="SusD_RagB_dom"/>
</dbReference>
<evidence type="ECO:0000313" key="9">
    <source>
        <dbReference type="Proteomes" id="UP000886851"/>
    </source>
</evidence>
<dbReference type="Pfam" id="PF14322">
    <property type="entry name" value="SusD-like_3"/>
    <property type="match status" value="1"/>
</dbReference>
<organism evidence="8 9">
    <name type="scientific">Candidatus Bacteroides pullicola</name>
    <dbReference type="NCBI Taxonomy" id="2838475"/>
    <lineage>
        <taxon>Bacteria</taxon>
        <taxon>Pseudomonadati</taxon>
        <taxon>Bacteroidota</taxon>
        <taxon>Bacteroidia</taxon>
        <taxon>Bacteroidales</taxon>
        <taxon>Bacteroidaceae</taxon>
        <taxon>Bacteroides</taxon>
    </lineage>
</organism>
<dbReference type="Proteomes" id="UP000886851">
    <property type="component" value="Unassembled WGS sequence"/>
</dbReference>
<dbReference type="Gene3D" id="1.25.40.390">
    <property type="match status" value="1"/>
</dbReference>
<evidence type="ECO:0000256" key="2">
    <source>
        <dbReference type="ARBA" id="ARBA00006275"/>
    </source>
</evidence>
<comment type="subcellular location">
    <subcellularLocation>
        <location evidence="1">Cell outer membrane</location>
    </subcellularLocation>
</comment>
<dbReference type="Pfam" id="PF07980">
    <property type="entry name" value="SusD_RagB"/>
    <property type="match status" value="1"/>
</dbReference>
<keyword evidence="4" id="KW-0472">Membrane</keyword>
<keyword evidence="3" id="KW-0732">Signal</keyword>
<accession>A0A9D2CLM3</accession>
<evidence type="ECO:0000256" key="3">
    <source>
        <dbReference type="ARBA" id="ARBA00022729"/>
    </source>
</evidence>
<reference evidence="8" key="1">
    <citation type="journal article" date="2021" name="PeerJ">
        <title>Extensive microbial diversity within the chicken gut microbiome revealed by metagenomics and culture.</title>
        <authorList>
            <person name="Gilroy R."/>
            <person name="Ravi A."/>
            <person name="Getino M."/>
            <person name="Pursley I."/>
            <person name="Horton D.L."/>
            <person name="Alikhan N.F."/>
            <person name="Baker D."/>
            <person name="Gharbi K."/>
            <person name="Hall N."/>
            <person name="Watson M."/>
            <person name="Adriaenssens E.M."/>
            <person name="Foster-Nyarko E."/>
            <person name="Jarju S."/>
            <person name="Secka A."/>
            <person name="Antonio M."/>
            <person name="Oren A."/>
            <person name="Chaudhuri R.R."/>
            <person name="La Ragione R."/>
            <person name="Hildebrand F."/>
            <person name="Pallen M.J."/>
        </authorList>
    </citation>
    <scope>NUCLEOTIDE SEQUENCE</scope>
    <source>
        <strain evidence="8">Gambia2-208</strain>
    </source>
</reference>
<dbReference type="InterPro" id="IPR011990">
    <property type="entry name" value="TPR-like_helical_dom_sf"/>
</dbReference>
<reference evidence="8" key="2">
    <citation type="submission" date="2021-04" db="EMBL/GenBank/DDBJ databases">
        <authorList>
            <person name="Gilroy R."/>
        </authorList>
    </citation>
    <scope>NUCLEOTIDE SEQUENCE</scope>
    <source>
        <strain evidence="8">Gambia2-208</strain>
    </source>
</reference>
<evidence type="ECO:0000256" key="5">
    <source>
        <dbReference type="ARBA" id="ARBA00023237"/>
    </source>
</evidence>
<evidence type="ECO:0000256" key="1">
    <source>
        <dbReference type="ARBA" id="ARBA00004442"/>
    </source>
</evidence>
<comment type="similarity">
    <text evidence="2">Belongs to the SusD family.</text>
</comment>
<protein>
    <submittedName>
        <fullName evidence="8">RagB/SusD family nutrient uptake outer membrane protein</fullName>
    </submittedName>
</protein>
<evidence type="ECO:0000259" key="7">
    <source>
        <dbReference type="Pfam" id="PF14322"/>
    </source>
</evidence>
<dbReference type="SUPFAM" id="SSF48452">
    <property type="entry name" value="TPR-like"/>
    <property type="match status" value="1"/>
</dbReference>
<comment type="caution">
    <text evidence="8">The sequence shown here is derived from an EMBL/GenBank/DDBJ whole genome shotgun (WGS) entry which is preliminary data.</text>
</comment>
<dbReference type="EMBL" id="DXCV01000052">
    <property type="protein sequence ID" value="HIY88585.1"/>
    <property type="molecule type" value="Genomic_DNA"/>
</dbReference>
<evidence type="ECO:0000259" key="6">
    <source>
        <dbReference type="Pfam" id="PF07980"/>
    </source>
</evidence>
<proteinExistence type="inferred from homology"/>
<dbReference type="GO" id="GO:0009279">
    <property type="term" value="C:cell outer membrane"/>
    <property type="evidence" value="ECO:0007669"/>
    <property type="project" value="UniProtKB-SubCell"/>
</dbReference>
<dbReference type="AlphaFoldDB" id="A0A9D2CLM3"/>
<sequence length="544" mass="63047">MKKNILLFAMAASLLTTSCSDFLDVQPEGNATTDQYFMNDQQAIDAVDALYERFHQEALYGRELFWEQGGACDVVWGRTRSYNTLATLEYTGDEEPLRTTFETLYRVMARSNWVIDQLLDKKGRTTLSEVESRSLGEAYFTRAWSHFLIAYRYGVDEQGVPFVRYEDFENGYDNSIPPQRESVMENYRLIIEDLDNAMTYLPRFEEYDENNRGRAHDAAAVAFKVKVNAYWATWDASKWQEVISLVNELETTYGRDLAGSLDEFFSSDFKNYWNAEYLWSIPGNGGSQGGGSEFPGVSLENGGWGLYNGWGQNKPSYDIYEEMLKDGEGNDRLVRSILEYGQEFQFFGETRRYYSSSDLEVGFQFNKYMDPFKHQDPTQNGYVNTNGNWPTVRLNFPIIRFAEMLLFRAEAYLMTNQAQLATNDINRIRLRSNLTPLDHTATMADLYHERRCELAFEFTDHLFDLKRWHRSDNAEIKALAAAELNAHPRVRHYEDRMDPDGVPTIIPYQDYLNKATYDDHLMVFPYPSIEITNSNGQLIQNPGY</sequence>
<gene>
    <name evidence="8" type="ORF">H9824_07770</name>
</gene>
<dbReference type="InterPro" id="IPR033985">
    <property type="entry name" value="SusD-like_N"/>
</dbReference>
<dbReference type="PROSITE" id="PS51257">
    <property type="entry name" value="PROKAR_LIPOPROTEIN"/>
    <property type="match status" value="1"/>
</dbReference>
<evidence type="ECO:0000313" key="8">
    <source>
        <dbReference type="EMBL" id="HIY88585.1"/>
    </source>
</evidence>
<feature type="domain" description="SusD-like N-terminal" evidence="7">
    <location>
        <begin position="21"/>
        <end position="225"/>
    </location>
</feature>
<feature type="domain" description="RagB/SusD" evidence="6">
    <location>
        <begin position="290"/>
        <end position="544"/>
    </location>
</feature>